<evidence type="ECO:0000313" key="2">
    <source>
        <dbReference type="Proteomes" id="UP000270673"/>
    </source>
</evidence>
<dbReference type="PROSITE" id="PS51257">
    <property type="entry name" value="PROKAR_LIPOPROTEIN"/>
    <property type="match status" value="1"/>
</dbReference>
<dbReference type="EMBL" id="CP032819">
    <property type="protein sequence ID" value="AZS31216.1"/>
    <property type="molecule type" value="Genomic_DNA"/>
</dbReference>
<dbReference type="OrthoDB" id="618659at2"/>
<organism evidence="1 2">
    <name type="scientific">Butyricimonas faecalis</name>
    <dbReference type="NCBI Taxonomy" id="2093856"/>
    <lineage>
        <taxon>Bacteria</taxon>
        <taxon>Pseudomonadati</taxon>
        <taxon>Bacteroidota</taxon>
        <taxon>Bacteroidia</taxon>
        <taxon>Bacteroidales</taxon>
        <taxon>Odoribacteraceae</taxon>
        <taxon>Butyricimonas</taxon>
    </lineage>
</organism>
<evidence type="ECO:0008006" key="3">
    <source>
        <dbReference type="Google" id="ProtNLM"/>
    </source>
</evidence>
<dbReference type="Proteomes" id="UP000270673">
    <property type="component" value="Chromosome"/>
</dbReference>
<evidence type="ECO:0000313" key="1">
    <source>
        <dbReference type="EMBL" id="AZS31216.1"/>
    </source>
</evidence>
<dbReference type="InterPro" id="IPR032183">
    <property type="entry name" value="PKD-like"/>
</dbReference>
<reference evidence="1 2" key="1">
    <citation type="submission" date="2018-10" db="EMBL/GenBank/DDBJ databases">
        <title>Butyricimonas faecalis sp. nov., isolated from human faeces and emended description of the genus Butyricimonas.</title>
        <authorList>
            <person name="Le Roy T."/>
            <person name="Van der Smissen P."/>
            <person name="Paquot A."/>
            <person name="Delzenne N."/>
            <person name="Muccioli G."/>
            <person name="Collet J.-F."/>
            <person name="Cani P.D."/>
        </authorList>
    </citation>
    <scope>NUCLEOTIDE SEQUENCE [LARGE SCALE GENOMIC DNA]</scope>
    <source>
        <strain evidence="1 2">H184</strain>
    </source>
</reference>
<dbReference type="Pfam" id="PF16407">
    <property type="entry name" value="PKD_2"/>
    <property type="match status" value="1"/>
</dbReference>
<name>A0A3S9VXE4_9BACT</name>
<gene>
    <name evidence="1" type="ORF">D8S85_17745</name>
</gene>
<accession>A0A3S9VXE4</accession>
<proteinExistence type="predicted"/>
<sequence>MKIMKGFVKINSFLLGSLLLLLGCYDDKGSYNYHDINEINIELPATVNVRLSKEEAVPVSIEPKLSQTLEKEESHLSYRWEKEVKKSTGLKEWVECGQEKTCQLVFQPTDVESQTIRLIVTDHREDGSEWYKVTTVRPIVPYSRSWFVLQYTDGKCVLGAVDGEGSGGVVIPDAYKMDMKQDLPIGGTPKYLLTDWAFGSLEGSFINPQQPVIIIGTDQDVHLMNAVSFNQIYTYQAMLHVKVVNGDNNFSPDWLVTNTYQRLGEVLSDNGKLYMANDDGFSVYYPLQWESTSEESYKITKIAPILEYGFIFYDEQNHRFLRCKKYDEMMEGYRDNKMFRKYGYNNYFYPSKVVKKIGKIGENPKAENVFNPDNIGDDKIMINMNMIRSNVLATFFSTSDRKIHVYDFNGEGFNGETAICAGKYTFDLPGGMSVDEMRVTTCYVFGKTLFIAGGNKIYKVDFNRTVPRMTLLYEYENAAVKITGLKFKNEHYDWGYSADPNDWDSEWIWLGTPYRLGVSLDYGGNEGGILELKLTTTGEVERDSEVLEYKGFGKIVDFGYSVKL</sequence>
<dbReference type="KEGG" id="buy:D8S85_17745"/>
<protein>
    <recommendedName>
        <fullName evidence="3">Bacteroidetes PKD-like domain-containing protein</fullName>
    </recommendedName>
</protein>
<keyword evidence="2" id="KW-1185">Reference proteome</keyword>
<dbReference type="AlphaFoldDB" id="A0A3S9VXE4"/>